<dbReference type="InterPro" id="IPR036271">
    <property type="entry name" value="Tet_transcr_reg_TetR-rel_C_sf"/>
</dbReference>
<dbReference type="Proteomes" id="UP000619238">
    <property type="component" value="Unassembled WGS sequence"/>
</dbReference>
<dbReference type="InterPro" id="IPR041673">
    <property type="entry name" value="TetR_C_23"/>
</dbReference>
<feature type="domain" description="Tetracyclin repressor-like C-terminal" evidence="1">
    <location>
        <begin position="84"/>
        <end position="210"/>
    </location>
</feature>
<organism evidence="2 3">
    <name type="scientific">Kordia aestuariivivens</name>
    <dbReference type="NCBI Taxonomy" id="2759037"/>
    <lineage>
        <taxon>Bacteria</taxon>
        <taxon>Pseudomonadati</taxon>
        <taxon>Bacteroidota</taxon>
        <taxon>Flavobacteriia</taxon>
        <taxon>Flavobacteriales</taxon>
        <taxon>Flavobacteriaceae</taxon>
        <taxon>Kordia</taxon>
    </lineage>
</organism>
<protein>
    <submittedName>
        <fullName evidence="2">TetR/AcrR family transcriptional regulator</fullName>
    </submittedName>
</protein>
<gene>
    <name evidence="2" type="ORF">H2O64_05005</name>
</gene>
<evidence type="ECO:0000313" key="3">
    <source>
        <dbReference type="Proteomes" id="UP000619238"/>
    </source>
</evidence>
<dbReference type="EMBL" id="JACGWS010000002">
    <property type="protein sequence ID" value="MBC8754018.1"/>
    <property type="molecule type" value="Genomic_DNA"/>
</dbReference>
<dbReference type="Pfam" id="PF17931">
    <property type="entry name" value="TetR_C_23"/>
    <property type="match status" value="1"/>
</dbReference>
<reference evidence="2 3" key="1">
    <citation type="submission" date="2020-07" db="EMBL/GenBank/DDBJ databases">
        <title>Description of Kordia aestuariivivens sp. nov., isolated from a tidal flat.</title>
        <authorList>
            <person name="Park S."/>
            <person name="Yoon J.-H."/>
        </authorList>
    </citation>
    <scope>NUCLEOTIDE SEQUENCE [LARGE SCALE GENOMIC DNA]</scope>
    <source>
        <strain evidence="2 3">YSTF-M3</strain>
    </source>
</reference>
<keyword evidence="3" id="KW-1185">Reference proteome</keyword>
<accession>A0ABR7Q697</accession>
<evidence type="ECO:0000313" key="2">
    <source>
        <dbReference type="EMBL" id="MBC8754018.1"/>
    </source>
</evidence>
<dbReference type="SUPFAM" id="SSF48498">
    <property type="entry name" value="Tetracyclin repressor-like, C-terminal domain"/>
    <property type="match status" value="1"/>
</dbReference>
<name>A0ABR7Q697_9FLAO</name>
<dbReference type="RefSeq" id="WP_187561052.1">
    <property type="nucleotide sequence ID" value="NZ_JACGWS010000002.1"/>
</dbReference>
<comment type="caution">
    <text evidence="2">The sequence shown here is derived from an EMBL/GenBank/DDBJ whole genome shotgun (WGS) entry which is preliminary data.</text>
</comment>
<proteinExistence type="predicted"/>
<evidence type="ECO:0000259" key="1">
    <source>
        <dbReference type="Pfam" id="PF17931"/>
    </source>
</evidence>
<sequence>MAKKKNITPLFIISAYMNSILEHGEQPKNVYAFAKNNNFDEAKFYEFYSSFEVLEENIFSTFGTNTLQVLSNSEEFETFDARNKLLSFYYTFFEQLTANRSYVVYSLTVDKKPLQSLKLLKELKHVFTAFIESLDLKTLDLNQERLERIQHKAINETAWIQFILTLKFWLDDTSSSFDKTDQYIEKSVNASFDLIDNTPLKSIVDFGKFIFKEKLDIRS</sequence>